<reference evidence="2 3" key="1">
    <citation type="submission" date="2024-02" db="EMBL/GenBank/DDBJ databases">
        <title>De novo assembly and annotation of 12 fungi associated with fruit tree decline syndrome in Ontario, Canada.</title>
        <authorList>
            <person name="Sulman M."/>
            <person name="Ellouze W."/>
            <person name="Ilyukhin E."/>
        </authorList>
    </citation>
    <scope>NUCLEOTIDE SEQUENCE [LARGE SCALE GENOMIC DNA]</scope>
    <source>
        <strain evidence="2 3">M1-105</strain>
    </source>
</reference>
<evidence type="ECO:0000313" key="2">
    <source>
        <dbReference type="EMBL" id="KAL1625931.1"/>
    </source>
</evidence>
<accession>A0ABR3SPF6</accession>
<proteinExistence type="predicted"/>
<name>A0ABR3SPF6_9PEZI</name>
<dbReference type="EMBL" id="JAJVDC020000088">
    <property type="protein sequence ID" value="KAL1625931.1"/>
    <property type="molecule type" value="Genomic_DNA"/>
</dbReference>
<keyword evidence="3" id="KW-1185">Reference proteome</keyword>
<evidence type="ECO:0000313" key="3">
    <source>
        <dbReference type="Proteomes" id="UP001521116"/>
    </source>
</evidence>
<protein>
    <recommendedName>
        <fullName evidence="4">SMP domain-containing protein</fullName>
    </recommendedName>
</protein>
<sequence length="129" mass="13580">MTNEQQLSQPQVEAREQYASAEAKAGLNLNIFAALSGSMFQRSKKTTDTAADGSSRTVEHTDTAAQAKGAGHGNLSAVGSAKAESRDRAVGNGAIKAVGESQKKIKGAKQQQQKQVEEVDHLGIGAWEK</sequence>
<feature type="region of interest" description="Disordered" evidence="1">
    <location>
        <begin position="41"/>
        <end position="129"/>
    </location>
</feature>
<gene>
    <name evidence="2" type="ORF">SLS56_007077</name>
</gene>
<evidence type="ECO:0000256" key="1">
    <source>
        <dbReference type="SAM" id="MobiDB-lite"/>
    </source>
</evidence>
<feature type="compositionally biased region" description="Basic and acidic residues" evidence="1">
    <location>
        <begin position="115"/>
        <end position="129"/>
    </location>
</feature>
<comment type="caution">
    <text evidence="2">The sequence shown here is derived from an EMBL/GenBank/DDBJ whole genome shotgun (WGS) entry which is preliminary data.</text>
</comment>
<dbReference type="Proteomes" id="UP001521116">
    <property type="component" value="Unassembled WGS sequence"/>
</dbReference>
<evidence type="ECO:0008006" key="4">
    <source>
        <dbReference type="Google" id="ProtNLM"/>
    </source>
</evidence>
<organism evidence="2 3">
    <name type="scientific">Neofusicoccum ribis</name>
    <dbReference type="NCBI Taxonomy" id="45134"/>
    <lineage>
        <taxon>Eukaryota</taxon>
        <taxon>Fungi</taxon>
        <taxon>Dikarya</taxon>
        <taxon>Ascomycota</taxon>
        <taxon>Pezizomycotina</taxon>
        <taxon>Dothideomycetes</taxon>
        <taxon>Dothideomycetes incertae sedis</taxon>
        <taxon>Botryosphaeriales</taxon>
        <taxon>Botryosphaeriaceae</taxon>
        <taxon>Neofusicoccum</taxon>
    </lineage>
</organism>